<accession>A0A8B5Y2S9</accession>
<evidence type="ECO:0000313" key="2">
    <source>
        <dbReference type="Proteomes" id="UP000317770"/>
    </source>
</evidence>
<sequence length="114" mass="13309">MNKSEKRMKLVEKIENHLRLTARNLVKFDTIQETLDFTVESFQLELSWDFVAIILRDDDRLYPKVWKEGSPHFADSFPIHLGECSPEILEEEVKDSYITKLSLGMGSYERTALS</sequence>
<dbReference type="RefSeq" id="WP_144477716.1">
    <property type="nucleotide sequence ID" value="NZ_JARMTY010000007.1"/>
</dbReference>
<gene>
    <name evidence="1" type="ORF">FQP34_05645</name>
</gene>
<protein>
    <submittedName>
        <fullName evidence="1">Uncharacterized protein</fullName>
    </submittedName>
</protein>
<reference evidence="1 2" key="1">
    <citation type="submission" date="2019-07" db="EMBL/GenBank/DDBJ databases">
        <title>Genome assembly of Bacillus simplex strain GGC-P6A.</title>
        <authorList>
            <person name="Jennings M.E."/>
            <person name="Barton H.A."/>
        </authorList>
    </citation>
    <scope>NUCLEOTIDE SEQUENCE [LARGE SCALE GENOMIC DNA]</scope>
    <source>
        <strain evidence="1 2">GGC-P6A</strain>
    </source>
</reference>
<dbReference type="AlphaFoldDB" id="A0A8B5Y2S9"/>
<comment type="caution">
    <text evidence="1">The sequence shown here is derived from an EMBL/GenBank/DDBJ whole genome shotgun (WGS) entry which is preliminary data.</text>
</comment>
<name>A0A8B5Y2S9_9BACI</name>
<dbReference type="EMBL" id="VNKI01000002">
    <property type="protein sequence ID" value="TVX83054.1"/>
    <property type="molecule type" value="Genomic_DNA"/>
</dbReference>
<evidence type="ECO:0000313" key="1">
    <source>
        <dbReference type="EMBL" id="TVX83054.1"/>
    </source>
</evidence>
<dbReference type="Proteomes" id="UP000317770">
    <property type="component" value="Unassembled WGS sequence"/>
</dbReference>
<organism evidence="1 2">
    <name type="scientific">Peribacillus simplex</name>
    <dbReference type="NCBI Taxonomy" id="1478"/>
    <lineage>
        <taxon>Bacteria</taxon>
        <taxon>Bacillati</taxon>
        <taxon>Bacillota</taxon>
        <taxon>Bacilli</taxon>
        <taxon>Bacillales</taxon>
        <taxon>Bacillaceae</taxon>
        <taxon>Peribacillus</taxon>
    </lineage>
</organism>
<proteinExistence type="predicted"/>